<evidence type="ECO:0000313" key="7">
    <source>
        <dbReference type="Proteomes" id="UP000584642"/>
    </source>
</evidence>
<keyword evidence="3" id="KW-0274">FAD</keyword>
<dbReference type="PANTHER" id="PTHR43400">
    <property type="entry name" value="FUMARATE REDUCTASE"/>
    <property type="match status" value="1"/>
</dbReference>
<dbReference type="Proteomes" id="UP000584642">
    <property type="component" value="Unassembled WGS sequence"/>
</dbReference>
<comment type="caution">
    <text evidence="6">The sequence shown here is derived from an EMBL/GenBank/DDBJ whole genome shotgun (WGS) entry which is preliminary data.</text>
</comment>
<name>A0ABX2TMZ7_9PROT</name>
<dbReference type="Gene3D" id="3.50.50.60">
    <property type="entry name" value="FAD/NAD(P)-binding domain"/>
    <property type="match status" value="2"/>
</dbReference>
<dbReference type="InterPro" id="IPR050315">
    <property type="entry name" value="FAD-oxidoreductase_2"/>
</dbReference>
<keyword evidence="4" id="KW-0560">Oxidoreductase</keyword>
<reference evidence="6 7" key="1">
    <citation type="submission" date="2020-05" db="EMBL/GenBank/DDBJ databases">
        <title>Azospirillum oleiclasticum sp. nov, a nitrogen-fixing and heavy crude oil-emulsifying bacterium isolated from the crude oil of Yumen Oilfield.</title>
        <authorList>
            <person name="Wu D."/>
            <person name="Cai M."/>
            <person name="Zhang X."/>
        </authorList>
    </citation>
    <scope>NUCLEOTIDE SEQUENCE [LARGE SCALE GENOMIC DNA]</scope>
    <source>
        <strain evidence="6 7">ROY-1-1-2</strain>
    </source>
</reference>
<evidence type="ECO:0000256" key="1">
    <source>
        <dbReference type="ARBA" id="ARBA00001974"/>
    </source>
</evidence>
<evidence type="ECO:0000259" key="5">
    <source>
        <dbReference type="Pfam" id="PF00890"/>
    </source>
</evidence>
<comment type="cofactor">
    <cofactor evidence="1">
        <name>FAD</name>
        <dbReference type="ChEBI" id="CHEBI:57692"/>
    </cofactor>
</comment>
<sequence length="584" mass="61080">MSHGLRRCDISRRDNGAGEGRVVTGDGIATDLVVLGSGAGGLTAALTAALAGLRVVVLEHADRIGGTSARSSGTVWVPDNPYLRAEGVRDDGERAALYLASLVGDRGTEAMWRAFLAAAPAMVEALDRDAGIRFRPYRTAPDYRQDQPGAATGGRALEPLPFDGRLLGAEFGRLAAPLPELMLFGGMMITRGEAASLLRADRSLSGFLLGARLVLRYGLDRLRHPRGTRLVLGNALVARLLKAGLDRGVTVRTGVTATRLLREGGRVTGVAAVGEGGRPLTVTAARGVVLAGGGFPSGAAWRQRHLPEPVPAHSPAAPGCDGSTLDLALEAGAVLGPSGLDNALWFPSSIATRADGSTAVYPHIVLDRAKPGAIAVDRGGRRFVNEAVSYHEFVRAMYRTRGNDGEVAVWLVCGRDFIRRYGLGLIRPRTPVLRRYVESGYLVEARDAADLARRIGVPADALADTLARYDRAAAQGLDDQFGKGGNAYDRSNGDPAIRPNPCVAPVGAPPYYAVRLVPTPLGTSRGLATDTSARALDAAGGVIPGLYACGNDMQSVFGGEYPGAGAQLGQAMTFAWLAARDAAG</sequence>
<gene>
    <name evidence="6" type="ORF">HND93_35365</name>
</gene>
<evidence type="ECO:0000256" key="3">
    <source>
        <dbReference type="ARBA" id="ARBA00022827"/>
    </source>
</evidence>
<dbReference type="InterPro" id="IPR003953">
    <property type="entry name" value="FAD-dep_OxRdtase_2_FAD-bd"/>
</dbReference>
<evidence type="ECO:0000313" key="6">
    <source>
        <dbReference type="EMBL" id="NYZ25013.1"/>
    </source>
</evidence>
<protein>
    <submittedName>
        <fullName evidence="6">FAD-dependent oxidoreductase</fullName>
    </submittedName>
</protein>
<feature type="domain" description="FAD-dependent oxidoreductase 2 FAD-binding" evidence="5">
    <location>
        <begin position="31"/>
        <end position="567"/>
    </location>
</feature>
<accession>A0ABX2TMZ7</accession>
<dbReference type="EMBL" id="JABFDB010000050">
    <property type="protein sequence ID" value="NYZ25013.1"/>
    <property type="molecule type" value="Genomic_DNA"/>
</dbReference>
<keyword evidence="2" id="KW-0285">Flavoprotein</keyword>
<dbReference type="SUPFAM" id="SSF51905">
    <property type="entry name" value="FAD/NAD(P)-binding domain"/>
    <property type="match status" value="1"/>
</dbReference>
<keyword evidence="7" id="KW-1185">Reference proteome</keyword>
<evidence type="ECO:0000256" key="4">
    <source>
        <dbReference type="ARBA" id="ARBA00023002"/>
    </source>
</evidence>
<proteinExistence type="predicted"/>
<dbReference type="SUPFAM" id="SSF56425">
    <property type="entry name" value="Succinate dehydrogenase/fumarate reductase flavoprotein, catalytic domain"/>
    <property type="match status" value="1"/>
</dbReference>
<dbReference type="Pfam" id="PF00890">
    <property type="entry name" value="FAD_binding_2"/>
    <property type="match status" value="1"/>
</dbReference>
<organism evidence="6 7">
    <name type="scientific">Azospirillum oleiclasticum</name>
    <dbReference type="NCBI Taxonomy" id="2735135"/>
    <lineage>
        <taxon>Bacteria</taxon>
        <taxon>Pseudomonadati</taxon>
        <taxon>Pseudomonadota</taxon>
        <taxon>Alphaproteobacteria</taxon>
        <taxon>Rhodospirillales</taxon>
        <taxon>Azospirillaceae</taxon>
        <taxon>Azospirillum</taxon>
    </lineage>
</organism>
<dbReference type="InterPro" id="IPR027477">
    <property type="entry name" value="Succ_DH/fumarate_Rdtase_cat_sf"/>
</dbReference>
<dbReference type="InterPro" id="IPR036188">
    <property type="entry name" value="FAD/NAD-bd_sf"/>
</dbReference>
<evidence type="ECO:0000256" key="2">
    <source>
        <dbReference type="ARBA" id="ARBA00022630"/>
    </source>
</evidence>
<dbReference type="PANTHER" id="PTHR43400:SF10">
    <property type="entry name" value="3-OXOSTEROID 1-DEHYDROGENASE"/>
    <property type="match status" value="1"/>
</dbReference>